<proteinExistence type="inferred from homology"/>
<dbReference type="RefSeq" id="WP_262992911.1">
    <property type="nucleotide sequence ID" value="NZ_JAOTJC010000006.1"/>
</dbReference>
<dbReference type="Pfam" id="PF00389">
    <property type="entry name" value="2-Hacid_dh"/>
    <property type="match status" value="1"/>
</dbReference>
<dbReference type="InterPro" id="IPR006139">
    <property type="entry name" value="D-isomer_2_OHA_DH_cat_dom"/>
</dbReference>
<dbReference type="SUPFAM" id="SSF51735">
    <property type="entry name" value="NAD(P)-binding Rossmann-fold domains"/>
    <property type="match status" value="1"/>
</dbReference>
<accession>A0ABT2VMD0</accession>
<dbReference type="Pfam" id="PF02826">
    <property type="entry name" value="2-Hacid_dh_C"/>
    <property type="match status" value="1"/>
</dbReference>
<keyword evidence="3" id="KW-0520">NAD</keyword>
<evidence type="ECO:0000256" key="4">
    <source>
        <dbReference type="RuleBase" id="RU003719"/>
    </source>
</evidence>
<dbReference type="PROSITE" id="PS00065">
    <property type="entry name" value="D_2_HYDROXYACID_DH_1"/>
    <property type="match status" value="1"/>
</dbReference>
<organism evidence="7 8">
    <name type="scientific">Alteromonas salexigens</name>
    <dbReference type="NCBI Taxonomy" id="2982530"/>
    <lineage>
        <taxon>Bacteria</taxon>
        <taxon>Pseudomonadati</taxon>
        <taxon>Pseudomonadota</taxon>
        <taxon>Gammaproteobacteria</taxon>
        <taxon>Alteromonadales</taxon>
        <taxon>Alteromonadaceae</taxon>
        <taxon>Alteromonas/Salinimonas group</taxon>
        <taxon>Alteromonas</taxon>
    </lineage>
</organism>
<dbReference type="PANTHER" id="PTHR43026:SF1">
    <property type="entry name" value="2-HYDROXYACID DEHYDROGENASE HOMOLOG 1-RELATED"/>
    <property type="match status" value="1"/>
</dbReference>
<evidence type="ECO:0000256" key="2">
    <source>
        <dbReference type="ARBA" id="ARBA00023002"/>
    </source>
</evidence>
<evidence type="ECO:0000259" key="5">
    <source>
        <dbReference type="Pfam" id="PF00389"/>
    </source>
</evidence>
<dbReference type="Gene3D" id="3.40.50.720">
    <property type="entry name" value="NAD(P)-binding Rossmann-like Domain"/>
    <property type="match status" value="2"/>
</dbReference>
<keyword evidence="2 4" id="KW-0560">Oxidoreductase</keyword>
<evidence type="ECO:0000259" key="6">
    <source>
        <dbReference type="Pfam" id="PF02826"/>
    </source>
</evidence>
<evidence type="ECO:0000313" key="7">
    <source>
        <dbReference type="EMBL" id="MCU7554229.1"/>
    </source>
</evidence>
<dbReference type="Proteomes" id="UP001209257">
    <property type="component" value="Unassembled WGS sequence"/>
</dbReference>
<dbReference type="SUPFAM" id="SSF52283">
    <property type="entry name" value="Formate/glycerate dehydrogenase catalytic domain-like"/>
    <property type="match status" value="1"/>
</dbReference>
<dbReference type="PANTHER" id="PTHR43026">
    <property type="entry name" value="2-HYDROXYACID DEHYDROGENASE HOMOLOG 1-RELATED"/>
    <property type="match status" value="1"/>
</dbReference>
<dbReference type="EMBL" id="JAOTJC010000006">
    <property type="protein sequence ID" value="MCU7554229.1"/>
    <property type="molecule type" value="Genomic_DNA"/>
</dbReference>
<gene>
    <name evidence="7" type="ORF">OCL06_06435</name>
</gene>
<evidence type="ECO:0000256" key="1">
    <source>
        <dbReference type="ARBA" id="ARBA00005854"/>
    </source>
</evidence>
<feature type="domain" description="D-isomer specific 2-hydroxyacid dehydrogenase catalytic" evidence="5">
    <location>
        <begin position="16"/>
        <end position="328"/>
    </location>
</feature>
<name>A0ABT2VMD0_9ALTE</name>
<evidence type="ECO:0000313" key="8">
    <source>
        <dbReference type="Proteomes" id="UP001209257"/>
    </source>
</evidence>
<dbReference type="PROSITE" id="PS00670">
    <property type="entry name" value="D_2_HYDROXYACID_DH_2"/>
    <property type="match status" value="1"/>
</dbReference>
<dbReference type="InterPro" id="IPR058205">
    <property type="entry name" value="D-LDH-like"/>
</dbReference>
<dbReference type="CDD" id="cd12183">
    <property type="entry name" value="LDH_like_2"/>
    <property type="match status" value="1"/>
</dbReference>
<feature type="domain" description="D-isomer specific 2-hydroxyacid dehydrogenase NAD-binding" evidence="6">
    <location>
        <begin position="112"/>
        <end position="299"/>
    </location>
</feature>
<comment type="similarity">
    <text evidence="1 4">Belongs to the D-isomer specific 2-hydroxyacid dehydrogenase family.</text>
</comment>
<dbReference type="InterPro" id="IPR029753">
    <property type="entry name" value="D-isomer_DH_CS"/>
</dbReference>
<evidence type="ECO:0000256" key="3">
    <source>
        <dbReference type="ARBA" id="ARBA00023027"/>
    </source>
</evidence>
<dbReference type="InterPro" id="IPR036291">
    <property type="entry name" value="NAD(P)-bd_dom_sf"/>
</dbReference>
<protein>
    <submittedName>
        <fullName evidence="7">2-hydroxyacid dehydrogenase</fullName>
    </submittedName>
</protein>
<reference evidence="8" key="1">
    <citation type="submission" date="2023-07" db="EMBL/GenBank/DDBJ databases">
        <title>Study on multiphase classification of strain Alteromonas salexigens isolated from the Yellow Sea.</title>
        <authorList>
            <person name="Sun L."/>
        </authorList>
    </citation>
    <scope>NUCLEOTIDE SEQUENCE [LARGE SCALE GENOMIC DNA]</scope>
    <source>
        <strain evidence="8">ASW11-19</strain>
    </source>
</reference>
<keyword evidence="8" id="KW-1185">Reference proteome</keyword>
<dbReference type="InterPro" id="IPR006140">
    <property type="entry name" value="D-isomer_DH_NAD-bd"/>
</dbReference>
<sequence>MTLRVGLFSSKPYDENVFRPLADGEKVTFDFLNMPLTPDTALLCEKYDAVCVFVNDEVSSATLSALAASGVRHVALRCAGFNNVDINEAHRLGIAISRVPAYGPEAVAEHAIALMLTLNRKTHKAYNRVKEGNFELNGLMGFTMHQKTAGIIGTGRIGQATAKILLGFGCEILCYDPQPDSEFAKLPVAYVGFDELLKRSDIISLHCPLTPQSHHLIDAAALSKMRDNVMLINTSRGAMVDTQAVLQGLKSGKIGYLGLDVYEMESELFFQDHSEQLIDDEVFERLSTFHNVIITGHQGFFTREAMTQIATTTLGNLVAVAAGQAEPANLVLPEEN</sequence>
<dbReference type="InterPro" id="IPR029752">
    <property type="entry name" value="D-isomer_DH_CS1"/>
</dbReference>
<comment type="caution">
    <text evidence="7">The sequence shown here is derived from an EMBL/GenBank/DDBJ whole genome shotgun (WGS) entry which is preliminary data.</text>
</comment>